<accession>A0A1B0BBD7</accession>
<dbReference type="VEuPathDB" id="VectorBase:GPPI024720"/>
<reference evidence="2" key="2">
    <citation type="submission" date="2020-05" db="UniProtKB">
        <authorList>
            <consortium name="EnsemblMetazoa"/>
        </authorList>
    </citation>
    <scope>IDENTIFICATION</scope>
    <source>
        <strain evidence="2">IAEA</strain>
    </source>
</reference>
<evidence type="ECO:0000313" key="2">
    <source>
        <dbReference type="EnsemblMetazoa" id="GPPI024720-PA"/>
    </source>
</evidence>
<sequence length="231" mass="26264">MLEKNNKKISVLSKMIGLGEEIDSPYVVPQNSVVNFGHKVGLYEKQPIQNSSRNLKAAHSKCPHCENMAKNFLYLESLIRSNYNANNHCNVCHSSLQYLQYVNKSIIEVFGNFDSIVEAAKAFGNPEKRYNKLVKQRSRQSKLNSSFTSAILQKSASFKKPAAVSKSNKKIKSKTRERSHMGLKIATKNSTRSKINIKRTKKFESNSKQSQNKKPSKVNAKLMIRKLKQKK</sequence>
<protein>
    <submittedName>
        <fullName evidence="2">Uncharacterized protein</fullName>
    </submittedName>
</protein>
<keyword evidence="3" id="KW-1185">Reference proteome</keyword>
<dbReference type="EMBL" id="JXJN01011414">
    <property type="status" value="NOT_ANNOTATED_CDS"/>
    <property type="molecule type" value="Genomic_DNA"/>
</dbReference>
<evidence type="ECO:0000313" key="3">
    <source>
        <dbReference type="Proteomes" id="UP000092460"/>
    </source>
</evidence>
<dbReference type="EnsemblMetazoa" id="GPPI024720-RA">
    <property type="protein sequence ID" value="GPPI024720-PA"/>
    <property type="gene ID" value="GPPI024720"/>
</dbReference>
<organism evidence="2 3">
    <name type="scientific">Glossina palpalis gambiensis</name>
    <dbReference type="NCBI Taxonomy" id="67801"/>
    <lineage>
        <taxon>Eukaryota</taxon>
        <taxon>Metazoa</taxon>
        <taxon>Ecdysozoa</taxon>
        <taxon>Arthropoda</taxon>
        <taxon>Hexapoda</taxon>
        <taxon>Insecta</taxon>
        <taxon>Pterygota</taxon>
        <taxon>Neoptera</taxon>
        <taxon>Endopterygota</taxon>
        <taxon>Diptera</taxon>
        <taxon>Brachycera</taxon>
        <taxon>Muscomorpha</taxon>
        <taxon>Hippoboscoidea</taxon>
        <taxon>Glossinidae</taxon>
        <taxon>Glossina</taxon>
    </lineage>
</organism>
<evidence type="ECO:0000256" key="1">
    <source>
        <dbReference type="SAM" id="MobiDB-lite"/>
    </source>
</evidence>
<dbReference type="Proteomes" id="UP000092460">
    <property type="component" value="Unassembled WGS sequence"/>
</dbReference>
<dbReference type="AlphaFoldDB" id="A0A1B0BBD7"/>
<dbReference type="STRING" id="67801.A0A1B0BBD7"/>
<proteinExistence type="predicted"/>
<feature type="region of interest" description="Disordered" evidence="1">
    <location>
        <begin position="165"/>
        <end position="231"/>
    </location>
</feature>
<name>A0A1B0BBD7_9MUSC</name>
<reference evidence="3" key="1">
    <citation type="submission" date="2015-01" db="EMBL/GenBank/DDBJ databases">
        <authorList>
            <person name="Aksoy S."/>
            <person name="Warren W."/>
            <person name="Wilson R.K."/>
        </authorList>
    </citation>
    <scope>NUCLEOTIDE SEQUENCE [LARGE SCALE GENOMIC DNA]</scope>
    <source>
        <strain evidence="3">IAEA</strain>
    </source>
</reference>